<dbReference type="InterPro" id="IPR014777">
    <property type="entry name" value="4pyrrole_Mease_sub1"/>
</dbReference>
<dbReference type="NCBIfam" id="NF004790">
    <property type="entry name" value="PRK06136.1"/>
    <property type="match status" value="1"/>
</dbReference>
<name>A0AB39BPH3_9BACI</name>
<dbReference type="SUPFAM" id="SSF69618">
    <property type="entry name" value="HemD-like"/>
    <property type="match status" value="1"/>
</dbReference>
<evidence type="ECO:0000256" key="6">
    <source>
        <dbReference type="ARBA" id="ARBA00022691"/>
    </source>
</evidence>
<dbReference type="Gene3D" id="3.30.950.10">
    <property type="entry name" value="Methyltransferase, Cobalt-precorrin-4 Transmethylase, Domain 2"/>
    <property type="match status" value="1"/>
</dbReference>
<dbReference type="InterPro" id="IPR003043">
    <property type="entry name" value="Uropor_MeTrfase_CS"/>
</dbReference>
<dbReference type="CDD" id="cd11642">
    <property type="entry name" value="SUMT"/>
    <property type="match status" value="1"/>
</dbReference>
<dbReference type="PROSITE" id="PS00839">
    <property type="entry name" value="SUMT_1"/>
    <property type="match status" value="1"/>
</dbReference>
<evidence type="ECO:0000313" key="11">
    <source>
        <dbReference type="EMBL" id="XDI35737.1"/>
    </source>
</evidence>
<evidence type="ECO:0000256" key="7">
    <source>
        <dbReference type="ARBA" id="ARBA00023244"/>
    </source>
</evidence>
<dbReference type="EMBL" id="CP162551">
    <property type="protein sequence ID" value="XDI35737.1"/>
    <property type="molecule type" value="Genomic_DNA"/>
</dbReference>
<dbReference type="PROSITE" id="PS00840">
    <property type="entry name" value="SUMT_2"/>
    <property type="match status" value="1"/>
</dbReference>
<dbReference type="InterPro" id="IPR050161">
    <property type="entry name" value="Siro_Cobalamin_biosynth"/>
</dbReference>
<dbReference type="InterPro" id="IPR035996">
    <property type="entry name" value="4pyrrol_Methylase_sf"/>
</dbReference>
<gene>
    <name evidence="11" type="primary">cobA</name>
    <name evidence="11" type="ORF">AB3N04_13590</name>
</gene>
<proteinExistence type="inferred from homology"/>
<accession>A0AB39BPH3</accession>
<dbReference type="Gene3D" id="3.40.1010.10">
    <property type="entry name" value="Cobalt-precorrin-4 Transmethylase, Domain 1"/>
    <property type="match status" value="1"/>
</dbReference>
<dbReference type="RefSeq" id="WP_368503280.1">
    <property type="nucleotide sequence ID" value="NZ_CP162551.1"/>
</dbReference>
<evidence type="ECO:0000256" key="2">
    <source>
        <dbReference type="ARBA" id="ARBA00012162"/>
    </source>
</evidence>
<dbReference type="GO" id="GO:0019354">
    <property type="term" value="P:siroheme biosynthetic process"/>
    <property type="evidence" value="ECO:0007669"/>
    <property type="project" value="InterPro"/>
</dbReference>
<dbReference type="AlphaFoldDB" id="A0AB39BPH3"/>
<evidence type="ECO:0000256" key="9">
    <source>
        <dbReference type="RuleBase" id="RU003960"/>
    </source>
</evidence>
<comment type="similarity">
    <text evidence="1 9">Belongs to the precorrin methyltransferase family.</text>
</comment>
<dbReference type="GO" id="GO:0032259">
    <property type="term" value="P:methylation"/>
    <property type="evidence" value="ECO:0007669"/>
    <property type="project" value="UniProtKB-KW"/>
</dbReference>
<dbReference type="InterPro" id="IPR000878">
    <property type="entry name" value="4pyrrol_Mease"/>
</dbReference>
<evidence type="ECO:0000259" key="10">
    <source>
        <dbReference type="Pfam" id="PF00590"/>
    </source>
</evidence>
<dbReference type="FunFam" id="3.30.950.10:FF:000001">
    <property type="entry name" value="Siroheme synthase"/>
    <property type="match status" value="1"/>
</dbReference>
<dbReference type="SUPFAM" id="SSF53790">
    <property type="entry name" value="Tetrapyrrole methylase"/>
    <property type="match status" value="1"/>
</dbReference>
<dbReference type="FunFam" id="3.40.1010.10:FF:000001">
    <property type="entry name" value="Siroheme synthase"/>
    <property type="match status" value="1"/>
</dbReference>
<dbReference type="PANTHER" id="PTHR45790">
    <property type="entry name" value="SIROHEME SYNTHASE-RELATED"/>
    <property type="match status" value="1"/>
</dbReference>
<sequence length="499" mass="55134">MKKGIVYFVGAGPGDAELITVKGKRALREADVVVYDRLVNPFLLTEAKDDAKLVYCGKQPCKHTLRQEDIQKELLIHAKKGKTVVRLKGGDPGVFGRVGEEAELLAEHQISYEIVPGITAGIAATMYAGVPITHREHSRSFAVVTGHTKTSDGKPDVNWQSLAESVDTVVFYMGVKHIRTIANELVKHGKDPQTGVMVTQWGTYSKQHTIEGTLATIANLAEGNVQNPSIIVVGDVVKLRPKLKWFEGKLLQGKGILFPTTTDAEKDLAKELRTKGADVYSHPKITEFSTNKEREMARKLEAVGVYEEILFLSPQAVQTFLKVVGANRFDLRAVRATFYADNWETQQALEASGHIVERYGEEQKWKRTLVIGGEAEIESLSFSKRGLADVWLSSEQMVTQKEQASLARLIEEKHVDTLFVASRLEARKLVTFLRLSGMNQAKLLSQLHIICQGREASHLLGANQIEADVVLAETSTIDDVLDVLDALVEPVALAEAVNY</sequence>
<protein>
    <recommendedName>
        <fullName evidence="3">Uroporphyrinogen-III C-methyltransferase</fullName>
        <ecNumber evidence="2">2.1.1.107</ecNumber>
    </recommendedName>
    <alternativeName>
        <fullName evidence="8">Uroporphyrinogen III methylase</fullName>
    </alternativeName>
</protein>
<evidence type="ECO:0000256" key="8">
    <source>
        <dbReference type="ARBA" id="ARBA00079776"/>
    </source>
</evidence>
<dbReference type="InterPro" id="IPR036108">
    <property type="entry name" value="4pyrrol_syn_uPrphyn_synt_sf"/>
</dbReference>
<dbReference type="GO" id="GO:0004851">
    <property type="term" value="F:uroporphyrin-III C-methyltransferase activity"/>
    <property type="evidence" value="ECO:0007669"/>
    <property type="project" value="UniProtKB-EC"/>
</dbReference>
<organism evidence="11">
    <name type="scientific">Alkalihalophilus sp. As8PL</name>
    <dbReference type="NCBI Taxonomy" id="3237103"/>
    <lineage>
        <taxon>Bacteria</taxon>
        <taxon>Bacillati</taxon>
        <taxon>Bacillota</taxon>
        <taxon>Bacilli</taxon>
        <taxon>Bacillales</taxon>
        <taxon>Bacillaceae</taxon>
        <taxon>Alkalihalophilus</taxon>
    </lineage>
</organism>
<dbReference type="Pfam" id="PF00590">
    <property type="entry name" value="TP_methylase"/>
    <property type="match status" value="1"/>
</dbReference>
<dbReference type="NCBIfam" id="TIGR01469">
    <property type="entry name" value="cobA_cysG_Cterm"/>
    <property type="match status" value="1"/>
</dbReference>
<dbReference type="PANTHER" id="PTHR45790:SF3">
    <property type="entry name" value="S-ADENOSYL-L-METHIONINE-DEPENDENT UROPORPHYRINOGEN III METHYLTRANSFERASE, CHLOROPLASTIC"/>
    <property type="match status" value="1"/>
</dbReference>
<keyword evidence="6" id="KW-0949">S-adenosyl-L-methionine</keyword>
<feature type="domain" description="Tetrapyrrole methylase" evidence="10">
    <location>
        <begin position="6"/>
        <end position="217"/>
    </location>
</feature>
<reference evidence="11" key="1">
    <citation type="submission" date="2024-07" db="EMBL/GenBank/DDBJ databases">
        <title>Identification and characteristics of an arsenic-resistant bacterial isolate, which belongs to a novel species.</title>
        <authorList>
            <person name="Juszczyk A."/>
            <person name="Kowalczyk A."/>
            <person name="Was K."/>
            <person name="Kosowicz W."/>
            <person name="Budzyn A."/>
            <person name="Latowski D."/>
        </authorList>
    </citation>
    <scope>NUCLEOTIDE SEQUENCE</scope>
    <source>
        <strain evidence="11">As8PL</strain>
    </source>
</reference>
<dbReference type="EC" id="2.1.1.107" evidence="2"/>
<dbReference type="Gene3D" id="3.40.50.10090">
    <property type="match status" value="1"/>
</dbReference>
<dbReference type="GO" id="GO:0004852">
    <property type="term" value="F:uroporphyrinogen-III synthase activity"/>
    <property type="evidence" value="ECO:0007669"/>
    <property type="project" value="InterPro"/>
</dbReference>
<keyword evidence="5 9" id="KW-0808">Transferase</keyword>
<evidence type="ECO:0000256" key="3">
    <source>
        <dbReference type="ARBA" id="ARBA00018323"/>
    </source>
</evidence>
<evidence type="ECO:0000256" key="4">
    <source>
        <dbReference type="ARBA" id="ARBA00022603"/>
    </source>
</evidence>
<evidence type="ECO:0000256" key="5">
    <source>
        <dbReference type="ARBA" id="ARBA00022679"/>
    </source>
</evidence>
<keyword evidence="7" id="KW-0627">Porphyrin biosynthesis</keyword>
<dbReference type="InterPro" id="IPR006366">
    <property type="entry name" value="CobA/CysG_C"/>
</dbReference>
<keyword evidence="4 9" id="KW-0489">Methyltransferase</keyword>
<dbReference type="InterPro" id="IPR014776">
    <property type="entry name" value="4pyrrole_Mease_sub2"/>
</dbReference>
<evidence type="ECO:0000256" key="1">
    <source>
        <dbReference type="ARBA" id="ARBA00005879"/>
    </source>
</evidence>